<evidence type="ECO:0008006" key="7">
    <source>
        <dbReference type="Google" id="ProtNLM"/>
    </source>
</evidence>
<dbReference type="InParanoid" id="K3WBC1"/>
<dbReference type="EnsemblProtists" id="PYU1_T002262">
    <property type="protein sequence ID" value="PYU1_T002262"/>
    <property type="gene ID" value="PYU1_G002259"/>
</dbReference>
<dbReference type="AlphaFoldDB" id="K3WBC1"/>
<dbReference type="PANTHER" id="PTHR11133:SF22">
    <property type="entry name" value="ALPHA-AMINOADIPIC SEMIALDEHYDE SYNTHASE, MITOCHONDRIAL"/>
    <property type="match status" value="1"/>
</dbReference>
<dbReference type="InterPro" id="IPR036291">
    <property type="entry name" value="NAD(P)-bd_dom_sf"/>
</dbReference>
<dbReference type="eggNOG" id="KOG0172">
    <property type="taxonomic scope" value="Eukaryota"/>
</dbReference>
<evidence type="ECO:0000256" key="2">
    <source>
        <dbReference type="ARBA" id="ARBA00023002"/>
    </source>
</evidence>
<feature type="domain" description="Saccharopine dehydrogenase-like C-terminal" evidence="4">
    <location>
        <begin position="147"/>
        <end position="443"/>
    </location>
</feature>
<dbReference type="Gene3D" id="1.10.1870.10">
    <property type="entry name" value="Domain 3, Saccharopine reductase"/>
    <property type="match status" value="1"/>
</dbReference>
<dbReference type="GO" id="GO:0019878">
    <property type="term" value="P:lysine biosynthetic process via aminoadipic acid"/>
    <property type="evidence" value="ECO:0007669"/>
    <property type="project" value="TreeGrafter"/>
</dbReference>
<dbReference type="STRING" id="431595.K3WBC1"/>
<dbReference type="Gene3D" id="3.40.50.720">
    <property type="entry name" value="NAD(P)-binding Rossmann-like Domain"/>
    <property type="match status" value="1"/>
</dbReference>
<feature type="domain" description="Saccharopine dehydrogenase NADP binding" evidence="3">
    <location>
        <begin position="9"/>
        <end position="141"/>
    </location>
</feature>
<evidence type="ECO:0000256" key="1">
    <source>
        <dbReference type="ARBA" id="ARBA00022857"/>
    </source>
</evidence>
<dbReference type="GO" id="GO:0005737">
    <property type="term" value="C:cytoplasm"/>
    <property type="evidence" value="ECO:0007669"/>
    <property type="project" value="TreeGrafter"/>
</dbReference>
<dbReference type="OMA" id="WNYKFTW"/>
<evidence type="ECO:0000313" key="5">
    <source>
        <dbReference type="EnsemblProtists" id="PYU1_T002262"/>
    </source>
</evidence>
<dbReference type="Pfam" id="PF16653">
    <property type="entry name" value="Sacchrp_dh_C"/>
    <property type="match status" value="1"/>
</dbReference>
<dbReference type="Proteomes" id="UP000019132">
    <property type="component" value="Unassembled WGS sequence"/>
</dbReference>
<dbReference type="VEuPathDB" id="FungiDB:PYU1_G002259"/>
<name>K3WBC1_GLOUD</name>
<dbReference type="InterPro" id="IPR032095">
    <property type="entry name" value="Sacchrp_dh-like_C"/>
</dbReference>
<reference evidence="6" key="1">
    <citation type="journal article" date="2010" name="Genome Biol.">
        <title>Genome sequence of the necrotrophic plant pathogen Pythium ultimum reveals original pathogenicity mechanisms and effector repertoire.</title>
        <authorList>
            <person name="Levesque C.A."/>
            <person name="Brouwer H."/>
            <person name="Cano L."/>
            <person name="Hamilton J.P."/>
            <person name="Holt C."/>
            <person name="Huitema E."/>
            <person name="Raffaele S."/>
            <person name="Robideau G.P."/>
            <person name="Thines M."/>
            <person name="Win J."/>
            <person name="Zerillo M.M."/>
            <person name="Beakes G.W."/>
            <person name="Boore J.L."/>
            <person name="Busam D."/>
            <person name="Dumas B."/>
            <person name="Ferriera S."/>
            <person name="Fuerstenberg S.I."/>
            <person name="Gachon C.M."/>
            <person name="Gaulin E."/>
            <person name="Govers F."/>
            <person name="Grenville-Briggs L."/>
            <person name="Horner N."/>
            <person name="Hostetler J."/>
            <person name="Jiang R.H."/>
            <person name="Johnson J."/>
            <person name="Krajaejun T."/>
            <person name="Lin H."/>
            <person name="Meijer H.J."/>
            <person name="Moore B."/>
            <person name="Morris P."/>
            <person name="Phuntmart V."/>
            <person name="Puiu D."/>
            <person name="Shetty J."/>
            <person name="Stajich J.E."/>
            <person name="Tripathy S."/>
            <person name="Wawra S."/>
            <person name="van West P."/>
            <person name="Whitty B.R."/>
            <person name="Coutinho P.M."/>
            <person name="Henrissat B."/>
            <person name="Martin F."/>
            <person name="Thomas P.D."/>
            <person name="Tyler B.M."/>
            <person name="De Vries R.P."/>
            <person name="Kamoun S."/>
            <person name="Yandell M."/>
            <person name="Tisserat N."/>
            <person name="Buell C.R."/>
        </authorList>
    </citation>
    <scope>NUCLEOTIDE SEQUENCE</scope>
    <source>
        <strain evidence="6">DAOM:BR144</strain>
    </source>
</reference>
<evidence type="ECO:0000259" key="4">
    <source>
        <dbReference type="Pfam" id="PF16653"/>
    </source>
</evidence>
<dbReference type="Pfam" id="PF03435">
    <property type="entry name" value="Sacchrp_dh_NADP"/>
    <property type="match status" value="1"/>
</dbReference>
<dbReference type="InterPro" id="IPR051168">
    <property type="entry name" value="AASS"/>
</dbReference>
<sequence length="453" mass="49097">MGDARRKVVVCFGAGHVAGPCVEYLLREEKVSLVVAAAVPGEAEQLCTKYAHLIPPQRETTQEQQQELTARTVDVLDEAKDGHVVDELCSIADCVVALVPEPAQVRVAQACIKASTPLVTASYASPAIKQLHKAAKEANIPILCEMGLDPGMDHMIAMKMINEVKAKNGKVVSFSSVCGGLPAPDAANNPIKYKFSWSPVGALRAAQRPAQYLKNGETVTIPGSEILAHDELVKLFPEYELEQVPNGYSLPYAEYYQIPDAKSLFRGTLRFKGFCQVIHKCVQLGLLSEDSFVNEGDIWKEIIAQKLKLAGMDSLDGPTQVFLHWLGFGSPRCVVSKSQSTMEAFCELLVRKLSFEPGERDLVLMHVAVGVEYPDGSQATLESFFNAFGEANGDTIMAKTVGATAAIGVALVLSGKISFVGIVSPTQKEVYEPSLTLLAAEGIHFKSSRWMPK</sequence>
<keyword evidence="6" id="KW-1185">Reference proteome</keyword>
<accession>K3WBC1</accession>
<keyword evidence="2" id="KW-0560">Oxidoreductase</keyword>
<dbReference type="PANTHER" id="PTHR11133">
    <property type="entry name" value="SACCHAROPINE DEHYDROGENASE"/>
    <property type="match status" value="1"/>
</dbReference>
<keyword evidence="1" id="KW-0521">NADP</keyword>
<dbReference type="SUPFAM" id="SSF51735">
    <property type="entry name" value="NAD(P)-binding Rossmann-fold domains"/>
    <property type="match status" value="1"/>
</dbReference>
<evidence type="ECO:0000259" key="3">
    <source>
        <dbReference type="Pfam" id="PF03435"/>
    </source>
</evidence>
<dbReference type="GO" id="GO:0004753">
    <property type="term" value="F:saccharopine dehydrogenase activity"/>
    <property type="evidence" value="ECO:0007669"/>
    <property type="project" value="TreeGrafter"/>
</dbReference>
<dbReference type="HOGENOM" id="CLU_016207_3_1_1"/>
<evidence type="ECO:0000313" key="6">
    <source>
        <dbReference type="Proteomes" id="UP000019132"/>
    </source>
</evidence>
<organism evidence="5 6">
    <name type="scientific">Globisporangium ultimum (strain ATCC 200006 / CBS 805.95 / DAOM BR144)</name>
    <name type="common">Pythium ultimum</name>
    <dbReference type="NCBI Taxonomy" id="431595"/>
    <lineage>
        <taxon>Eukaryota</taxon>
        <taxon>Sar</taxon>
        <taxon>Stramenopiles</taxon>
        <taxon>Oomycota</taxon>
        <taxon>Peronosporomycetes</taxon>
        <taxon>Pythiales</taxon>
        <taxon>Pythiaceae</taxon>
        <taxon>Globisporangium</taxon>
    </lineage>
</organism>
<proteinExistence type="predicted"/>
<reference evidence="5" key="3">
    <citation type="submission" date="2014-11" db="UniProtKB">
        <authorList>
            <consortium name="EnsemblProtists"/>
        </authorList>
    </citation>
    <scope>IDENTIFICATION</scope>
    <source>
        <strain evidence="5">DAOM BR144</strain>
    </source>
</reference>
<dbReference type="InterPro" id="IPR005097">
    <property type="entry name" value="Sacchrp_dh_NADP-bd"/>
</dbReference>
<dbReference type="SUPFAM" id="SSF55347">
    <property type="entry name" value="Glyceraldehyde-3-phosphate dehydrogenase-like, C-terminal domain"/>
    <property type="match status" value="1"/>
</dbReference>
<reference evidence="6" key="2">
    <citation type="submission" date="2010-04" db="EMBL/GenBank/DDBJ databases">
        <authorList>
            <person name="Buell R."/>
            <person name="Hamilton J."/>
            <person name="Hostetler J."/>
        </authorList>
    </citation>
    <scope>NUCLEOTIDE SEQUENCE [LARGE SCALE GENOMIC DNA]</scope>
    <source>
        <strain evidence="6">DAOM:BR144</strain>
    </source>
</reference>
<protein>
    <recommendedName>
        <fullName evidence="7">Saccharopine dehydrogenase NADP binding domain-containing protein</fullName>
    </recommendedName>
</protein>
<dbReference type="Gene3D" id="3.30.360.10">
    <property type="entry name" value="Dihydrodipicolinate Reductase, domain 2"/>
    <property type="match status" value="1"/>
</dbReference>
<dbReference type="FunFam" id="3.30.360.10:FF:000008">
    <property type="entry name" value="Alpha-aminoadipic semialdehyde synthase, mitochondrial"/>
    <property type="match status" value="1"/>
</dbReference>